<evidence type="ECO:0000313" key="2">
    <source>
        <dbReference type="EMBL" id="GMR51001.1"/>
    </source>
</evidence>
<organism evidence="2 3">
    <name type="scientific">Pristionchus mayeri</name>
    <dbReference type="NCBI Taxonomy" id="1317129"/>
    <lineage>
        <taxon>Eukaryota</taxon>
        <taxon>Metazoa</taxon>
        <taxon>Ecdysozoa</taxon>
        <taxon>Nematoda</taxon>
        <taxon>Chromadorea</taxon>
        <taxon>Rhabditida</taxon>
        <taxon>Rhabditina</taxon>
        <taxon>Diplogasteromorpha</taxon>
        <taxon>Diplogasteroidea</taxon>
        <taxon>Neodiplogasteridae</taxon>
        <taxon>Pristionchus</taxon>
    </lineage>
</organism>
<keyword evidence="3" id="KW-1185">Reference proteome</keyword>
<dbReference type="InterPro" id="IPR009003">
    <property type="entry name" value="Peptidase_S1_PA"/>
</dbReference>
<gene>
    <name evidence="2" type="ORF">PMAYCL1PPCAC_21196</name>
</gene>
<evidence type="ECO:0000313" key="3">
    <source>
        <dbReference type="Proteomes" id="UP001328107"/>
    </source>
</evidence>
<dbReference type="GO" id="GO:0006508">
    <property type="term" value="P:proteolysis"/>
    <property type="evidence" value="ECO:0007669"/>
    <property type="project" value="InterPro"/>
</dbReference>
<dbReference type="InterPro" id="IPR043504">
    <property type="entry name" value="Peptidase_S1_PA_chymotrypsin"/>
</dbReference>
<protein>
    <recommendedName>
        <fullName evidence="1">Peptidase S1 domain-containing protein</fullName>
    </recommendedName>
</protein>
<dbReference type="PROSITE" id="PS00135">
    <property type="entry name" value="TRYPSIN_SER"/>
    <property type="match status" value="1"/>
</dbReference>
<dbReference type="AlphaFoldDB" id="A0AAN5I525"/>
<dbReference type="Proteomes" id="UP001328107">
    <property type="component" value="Unassembled WGS sequence"/>
</dbReference>
<reference evidence="3" key="1">
    <citation type="submission" date="2022-10" db="EMBL/GenBank/DDBJ databases">
        <title>Genome assembly of Pristionchus species.</title>
        <authorList>
            <person name="Yoshida K."/>
            <person name="Sommer R.J."/>
        </authorList>
    </citation>
    <scope>NUCLEOTIDE SEQUENCE [LARGE SCALE GENOMIC DNA]</scope>
    <source>
        <strain evidence="3">RS5460</strain>
    </source>
</reference>
<feature type="domain" description="Peptidase S1" evidence="1">
    <location>
        <begin position="1"/>
        <end position="57"/>
    </location>
</feature>
<dbReference type="Pfam" id="PF00089">
    <property type="entry name" value="Trypsin"/>
    <property type="match status" value="1"/>
</dbReference>
<dbReference type="GO" id="GO:0004252">
    <property type="term" value="F:serine-type endopeptidase activity"/>
    <property type="evidence" value="ECO:0007669"/>
    <property type="project" value="InterPro"/>
</dbReference>
<accession>A0AAN5I525</accession>
<proteinExistence type="predicted"/>
<evidence type="ECO:0000259" key="1">
    <source>
        <dbReference type="Pfam" id="PF00089"/>
    </source>
</evidence>
<dbReference type="SUPFAM" id="SSF50494">
    <property type="entry name" value="Trypsin-like serine proteases"/>
    <property type="match status" value="1"/>
</dbReference>
<dbReference type="Gene3D" id="2.40.10.10">
    <property type="entry name" value="Trypsin-like serine proteases"/>
    <property type="match status" value="1"/>
</dbReference>
<comment type="caution">
    <text evidence="2">The sequence shown here is derived from an EMBL/GenBank/DDBJ whole genome shotgun (WGS) entry which is preliminary data.</text>
</comment>
<dbReference type="InterPro" id="IPR001254">
    <property type="entry name" value="Trypsin_dom"/>
</dbReference>
<sequence>LRETIVPIVREDVCEDRWMSQNNTVPIRVWKNYMIICAGSMGHDAGRGDSGGPLMMKASDGR</sequence>
<dbReference type="EMBL" id="BTRK01000005">
    <property type="protein sequence ID" value="GMR51001.1"/>
    <property type="molecule type" value="Genomic_DNA"/>
</dbReference>
<dbReference type="InterPro" id="IPR033116">
    <property type="entry name" value="TRYPSIN_SER"/>
</dbReference>
<feature type="non-terminal residue" evidence="2">
    <location>
        <position position="1"/>
    </location>
</feature>
<name>A0AAN5I525_9BILA</name>